<name>A0A8H4KF76_9HYPO</name>
<dbReference type="PANTHER" id="PTHR24148">
    <property type="entry name" value="ANKYRIN REPEAT DOMAIN-CONTAINING PROTEIN 39 HOMOLOG-RELATED"/>
    <property type="match status" value="1"/>
</dbReference>
<dbReference type="Pfam" id="PF06985">
    <property type="entry name" value="HET"/>
    <property type="match status" value="1"/>
</dbReference>
<comment type="caution">
    <text evidence="3">The sequence shown here is derived from an EMBL/GenBank/DDBJ whole genome shotgun (WGS) entry which is preliminary data.</text>
</comment>
<organism evidence="3 4">
    <name type="scientific">Fusarium austroafricanum</name>
    <dbReference type="NCBI Taxonomy" id="2364996"/>
    <lineage>
        <taxon>Eukaryota</taxon>
        <taxon>Fungi</taxon>
        <taxon>Dikarya</taxon>
        <taxon>Ascomycota</taxon>
        <taxon>Pezizomycotina</taxon>
        <taxon>Sordariomycetes</taxon>
        <taxon>Hypocreomycetidae</taxon>
        <taxon>Hypocreales</taxon>
        <taxon>Nectriaceae</taxon>
        <taxon>Fusarium</taxon>
        <taxon>Fusarium concolor species complex</taxon>
    </lineage>
</organism>
<evidence type="ECO:0000256" key="1">
    <source>
        <dbReference type="SAM" id="Phobius"/>
    </source>
</evidence>
<dbReference type="OrthoDB" id="2157530at2759"/>
<evidence type="ECO:0000313" key="3">
    <source>
        <dbReference type="EMBL" id="KAF4450205.1"/>
    </source>
</evidence>
<proteinExistence type="predicted"/>
<feature type="domain" description="Heterokaryon incompatibility" evidence="2">
    <location>
        <begin position="64"/>
        <end position="244"/>
    </location>
</feature>
<keyword evidence="4" id="KW-1185">Reference proteome</keyword>
<feature type="transmembrane region" description="Helical" evidence="1">
    <location>
        <begin position="368"/>
        <end position="401"/>
    </location>
</feature>
<dbReference type="Proteomes" id="UP000605986">
    <property type="component" value="Unassembled WGS sequence"/>
</dbReference>
<reference evidence="3" key="1">
    <citation type="submission" date="2020-01" db="EMBL/GenBank/DDBJ databases">
        <title>Identification and distribution of gene clusters putatively required for synthesis of sphingolipid metabolism inhibitors in phylogenetically diverse species of the filamentous fungus Fusarium.</title>
        <authorList>
            <person name="Kim H.-S."/>
            <person name="Busman M."/>
            <person name="Brown D.W."/>
            <person name="Divon H."/>
            <person name="Uhlig S."/>
            <person name="Proctor R.H."/>
        </authorList>
    </citation>
    <scope>NUCLEOTIDE SEQUENCE</scope>
    <source>
        <strain evidence="3">NRRL 53441</strain>
    </source>
</reference>
<keyword evidence="1" id="KW-0812">Transmembrane</keyword>
<keyword evidence="1" id="KW-0472">Membrane</keyword>
<dbReference type="AlphaFoldDB" id="A0A8H4KF76"/>
<dbReference type="InterPro" id="IPR010730">
    <property type="entry name" value="HET"/>
</dbReference>
<dbReference type="Pfam" id="PF26639">
    <property type="entry name" value="Het-6_barrel"/>
    <property type="match status" value="1"/>
</dbReference>
<protein>
    <recommendedName>
        <fullName evidence="2">Heterokaryon incompatibility domain-containing protein</fullName>
    </recommendedName>
</protein>
<sequence>MTSNDHNNQPNVGPFATRQVYDQLPLDPGSQCIRVLDVHQDDSADRSRLTGTLRTVDLQALPHFTALSYVWGQSSNHTIACNGCNINITQSCHEALTSLRASRSSLTIWVDAICINQEDDSEKEQQIMLMGNIYTWAETVYVWLGAGSTVTDQAAEYICAISQFRLFPVQVPRRSDNTRSPIQRRLVRIGRYALRLGFRTCYIESLIAIRDRTTRVSRLPVAKQDVVNSLLDQSWLSRAWTFQEMTLASNPVLVCGRQQIPWLVMHQALTFIEHSATQALTDPVNNLISEIQQQIHVELSHSDSFKKWQALFDVWQTIPRHFRWSRYQSSNVHDETGSLTSSCSVHDCVKALRTEKIFRFKGLSRWSLGIIQVLFIVILITFGSGFSIPIFAPILIVLFFFTDNLVRCSFNCIHGSNARMYGLIYHPGLQPQNYLVALVQALRDRESQRSHDRVYAIGSVLRQLGAHPPTPDYQKPVDQVYLDAFVSLMEWDPTFINLLIDCGSGLPDAPSWVPDWSKNDKKSWLPDSYIYHSIGKILWSDQDFTPSASGNALSVKAACLGSSCYCLTLKKSEVRELRSNEMTTDSKLVRNVQLLAEWVLYIRKDALIFRFHESIPWTVLLTLAGCSIPHSEVTSEQEETFRRMFEILTQLGVQVSSERGDTPAVTAAALRALEAIKQCEYCWELFLDTCNRIAERRGLFVSDNGLIGSGPISIGQGDTISLIQGVSVPMALRKIGHEQEGYQVLGPVFIDGFMELPTENLQRMSLDWKVVRLL</sequence>
<dbReference type="InterPro" id="IPR052895">
    <property type="entry name" value="HetReg/Transcr_Mod"/>
</dbReference>
<dbReference type="PANTHER" id="PTHR24148:SF64">
    <property type="entry name" value="HETEROKARYON INCOMPATIBILITY DOMAIN-CONTAINING PROTEIN"/>
    <property type="match status" value="1"/>
</dbReference>
<dbReference type="EMBL" id="JAADJG010000253">
    <property type="protein sequence ID" value="KAF4450205.1"/>
    <property type="molecule type" value="Genomic_DNA"/>
</dbReference>
<gene>
    <name evidence="3" type="ORF">F53441_6639</name>
</gene>
<keyword evidence="1" id="KW-1133">Transmembrane helix</keyword>
<evidence type="ECO:0000259" key="2">
    <source>
        <dbReference type="Pfam" id="PF06985"/>
    </source>
</evidence>
<accession>A0A8H4KF76</accession>
<evidence type="ECO:0000313" key="4">
    <source>
        <dbReference type="Proteomes" id="UP000605986"/>
    </source>
</evidence>